<feature type="compositionally biased region" description="Low complexity" evidence="2">
    <location>
        <begin position="191"/>
        <end position="200"/>
    </location>
</feature>
<feature type="compositionally biased region" description="Polar residues" evidence="2">
    <location>
        <begin position="210"/>
        <end position="219"/>
    </location>
</feature>
<accession>A0A7S3NF14</accession>
<name>A0A7S3NF14_9STRA</name>
<evidence type="ECO:0000313" key="3">
    <source>
        <dbReference type="EMBL" id="CAE0363153.1"/>
    </source>
</evidence>
<proteinExistence type="predicted"/>
<feature type="region of interest" description="Disordered" evidence="2">
    <location>
        <begin position="176"/>
        <end position="234"/>
    </location>
</feature>
<evidence type="ECO:0000256" key="1">
    <source>
        <dbReference type="SAM" id="Coils"/>
    </source>
</evidence>
<evidence type="ECO:0000256" key="2">
    <source>
        <dbReference type="SAM" id="MobiDB-lite"/>
    </source>
</evidence>
<dbReference type="EMBL" id="HBIJ01005506">
    <property type="protein sequence ID" value="CAE0363153.1"/>
    <property type="molecule type" value="Transcribed_RNA"/>
</dbReference>
<organism evidence="3">
    <name type="scientific">Aureoumbra lagunensis</name>
    <dbReference type="NCBI Taxonomy" id="44058"/>
    <lineage>
        <taxon>Eukaryota</taxon>
        <taxon>Sar</taxon>
        <taxon>Stramenopiles</taxon>
        <taxon>Ochrophyta</taxon>
        <taxon>Pelagophyceae</taxon>
        <taxon>Pelagomonadales</taxon>
        <taxon>Aureoumbra</taxon>
    </lineage>
</organism>
<feature type="region of interest" description="Disordered" evidence="2">
    <location>
        <begin position="771"/>
        <end position="793"/>
    </location>
</feature>
<gene>
    <name evidence="3" type="ORF">ALAG00032_LOCUS3894</name>
</gene>
<feature type="compositionally biased region" description="Acidic residues" evidence="2">
    <location>
        <begin position="771"/>
        <end position="787"/>
    </location>
</feature>
<protein>
    <submittedName>
        <fullName evidence="3">Uncharacterized protein</fullName>
    </submittedName>
</protein>
<keyword evidence="1" id="KW-0175">Coiled coil</keyword>
<sequence>MQRIVFNNPSLLEEVLSYAQSLDDVKKLSGTNRTARRARWPFESLASHSTIRAIVKGGGTEATVGRVAEAKKLSDGAIAAMIEQLCAHRALSSSGSSLLKQMCTRCAQTLRSGSRASAARAAFSCGYACVRSESGWANAHAIIGACAHAALAAIAFNDAYDLDDLFEEENADYDNTSDCQEHNNVKHGYNPVSTPSPSTTLRTSKRQRSAPVSQATNSSLRKRYTSDGYSNSSWGPRETSMWALVQLVHVAKKRTITKSLVTQLRQLGIIKSCARVLAAKDGPSNAIRELAAQLLYLTATGENEYVELVSQCDLLEDIARFSCSFSRQSISLRAQHAAQFALIHGLQLPACDRKRQLVRTMVNEARTALFHSSSAEKKEEKIDESTCSSYTNINNNHEYEYISTKARDCIACLAILAESAAEELLAAGAAELCAAVLSRAQLNRLASSSSNTTRNSFSFSTSKTTQISISTSLTSQDERFSQQHVVWSCNEPIGITAVGDAALCLEQMACYVSELEATAAEEAPDDLDELDDAEREEILAERDHERQERDRAQGAIQVVTPGLILQCLSKLNQVNTKNLSTCAASAWLRTADALVSFLAARSPGTASIHTFDPIPLIDLPHGDNLCELLLDIARKNCPREPDDPRFFFGTYSNHTILGLLLALYDSDRGQSALSRAGLNQDDIKIIEDERIRIKQEQLELEEEEEEDNLNADDNNETHVFLGAQNGLELLAHHQQQQNFEDHINDEDDEDAIADNDAIYIVVDDVDDNDIIEDEDEELDSDDDDYNDDGGGFF</sequence>
<reference evidence="3" key="1">
    <citation type="submission" date="2021-01" db="EMBL/GenBank/DDBJ databases">
        <authorList>
            <person name="Corre E."/>
            <person name="Pelletier E."/>
            <person name="Niang G."/>
            <person name="Scheremetjew M."/>
            <person name="Finn R."/>
            <person name="Kale V."/>
            <person name="Holt S."/>
            <person name="Cochrane G."/>
            <person name="Meng A."/>
            <person name="Brown T."/>
            <person name="Cohen L."/>
        </authorList>
    </citation>
    <scope>NUCLEOTIDE SEQUENCE</scope>
    <source>
        <strain evidence="3">CCMP1510</strain>
    </source>
</reference>
<feature type="coiled-coil region" evidence="1">
    <location>
        <begin position="683"/>
        <end position="715"/>
    </location>
</feature>
<dbReference type="AlphaFoldDB" id="A0A7S3NF14"/>